<evidence type="ECO:0008006" key="4">
    <source>
        <dbReference type="Google" id="ProtNLM"/>
    </source>
</evidence>
<comment type="caution">
    <text evidence="2">The sequence shown here is derived from an EMBL/GenBank/DDBJ whole genome shotgun (WGS) entry which is preliminary data.</text>
</comment>
<dbReference type="AlphaFoldDB" id="A0A814C3W6"/>
<gene>
    <name evidence="2" type="ORF">SEV965_LOCUS7594</name>
</gene>
<evidence type="ECO:0000313" key="3">
    <source>
        <dbReference type="Proteomes" id="UP000663889"/>
    </source>
</evidence>
<feature type="region of interest" description="Disordered" evidence="1">
    <location>
        <begin position="44"/>
        <end position="66"/>
    </location>
</feature>
<dbReference type="EMBL" id="CAJNOU010000267">
    <property type="protein sequence ID" value="CAF0938848.1"/>
    <property type="molecule type" value="Genomic_DNA"/>
</dbReference>
<accession>A0A814C3W6</accession>
<feature type="compositionally biased region" description="Low complexity" evidence="1">
    <location>
        <begin position="52"/>
        <end position="65"/>
    </location>
</feature>
<reference evidence="2" key="1">
    <citation type="submission" date="2021-02" db="EMBL/GenBank/DDBJ databases">
        <authorList>
            <person name="Nowell W R."/>
        </authorList>
    </citation>
    <scope>NUCLEOTIDE SEQUENCE</scope>
</reference>
<proteinExistence type="predicted"/>
<name>A0A814C3W6_9BILA</name>
<sequence length="449" mass="50876">MVSNPLLPPDLSTFLNRFSKDELYQIGLTIIQQSQYPIQLQQQIHHPGPSQLTPRRLSRPTRPSLENVSSIPRLMNHQSHCSIVRPLMEQQTTPVSSTPRRPASDSFDNSGGNRNRLAKHPRNNDHPPHYELIDQQHHPILASPHHQQHAFNLNILKHAVSNNLPSFFIIFDSSIDPSSIPSSIQVAIMLKKLFTNNQLPIKDLSMCVQAGARRFKFAVSDKADFLTLFNGTWPLEIEDKKFEVIKSRSLPDCLALVVRYVPSDIKQETARQQILKAIPAAVGFSTINYRHRQNSSYDIRFNVRSLEQYQTAPDLGRLAIGRHYLTLTSFYSGYRLTYCTACWKIGHMRSKCQSPTCCRKCLVPFINGVRHSCQGDNLKCAQCGGRHFSLNSNCPVVKQYKEELKLTVDKALASGAIKRPSPGELFRPYLQHANDFPVLNQAQVSSHPD</sequence>
<feature type="compositionally biased region" description="Polar residues" evidence="1">
    <location>
        <begin position="90"/>
        <end position="99"/>
    </location>
</feature>
<dbReference type="Proteomes" id="UP000663889">
    <property type="component" value="Unassembled WGS sequence"/>
</dbReference>
<protein>
    <recommendedName>
        <fullName evidence="4">Gag-like protein</fullName>
    </recommendedName>
</protein>
<feature type="compositionally biased region" description="Basic and acidic residues" evidence="1">
    <location>
        <begin position="122"/>
        <end position="131"/>
    </location>
</feature>
<feature type="region of interest" description="Disordered" evidence="1">
    <location>
        <begin position="90"/>
        <end position="131"/>
    </location>
</feature>
<organism evidence="2 3">
    <name type="scientific">Rotaria sordida</name>
    <dbReference type="NCBI Taxonomy" id="392033"/>
    <lineage>
        <taxon>Eukaryota</taxon>
        <taxon>Metazoa</taxon>
        <taxon>Spiralia</taxon>
        <taxon>Gnathifera</taxon>
        <taxon>Rotifera</taxon>
        <taxon>Eurotatoria</taxon>
        <taxon>Bdelloidea</taxon>
        <taxon>Philodinida</taxon>
        <taxon>Philodinidae</taxon>
        <taxon>Rotaria</taxon>
    </lineage>
</organism>
<evidence type="ECO:0000313" key="2">
    <source>
        <dbReference type="EMBL" id="CAF0938848.1"/>
    </source>
</evidence>
<evidence type="ECO:0000256" key="1">
    <source>
        <dbReference type="SAM" id="MobiDB-lite"/>
    </source>
</evidence>